<dbReference type="Proteomes" id="UP000838686">
    <property type="component" value="Unassembled WGS sequence"/>
</dbReference>
<evidence type="ECO:0000313" key="3">
    <source>
        <dbReference type="EMBL" id="CAH1203813.1"/>
    </source>
</evidence>
<feature type="domain" description="Glycosyl transferase family 1" evidence="1">
    <location>
        <begin position="179"/>
        <end position="293"/>
    </location>
</feature>
<evidence type="ECO:0000259" key="2">
    <source>
        <dbReference type="Pfam" id="PF13439"/>
    </source>
</evidence>
<dbReference type="InterPro" id="IPR028098">
    <property type="entry name" value="Glyco_trans_4-like_N"/>
</dbReference>
<keyword evidence="3" id="KW-0808">Transferase</keyword>
<dbReference type="GO" id="GO:0102710">
    <property type="term" value="F:D-inositol-3-phosphate glycosyltransferase activity"/>
    <property type="evidence" value="ECO:0007669"/>
    <property type="project" value="UniProtKB-EC"/>
</dbReference>
<keyword evidence="4" id="KW-1185">Reference proteome</keyword>
<dbReference type="PANTHER" id="PTHR12526:SF625">
    <property type="entry name" value="PHOSPHATIDYLINOSITOL GLYCAN-CLASS A"/>
    <property type="match status" value="1"/>
</dbReference>
<dbReference type="InterPro" id="IPR001296">
    <property type="entry name" value="Glyco_trans_1"/>
</dbReference>
<dbReference type="SUPFAM" id="SSF53756">
    <property type="entry name" value="UDP-Glycosyltransferase/glycogen phosphorylase"/>
    <property type="match status" value="1"/>
</dbReference>
<evidence type="ECO:0000259" key="1">
    <source>
        <dbReference type="Pfam" id="PF00534"/>
    </source>
</evidence>
<sequence>MYNVGVVLRVCGRSPDLKSVLIMVKNLRSGGGTETYVLTLAQTLKKQGYRVGIYTSGGTWLGFFRKKGMRIHIAPSYKNSQKLLEKMLKLYQVVHANDQFSVSLLATLRPLPSQVVVTMHGKYFKPAAIRKSSAIAKAIIAVSPPIYNYAVRCGAKTAKLHLIPNGIAIETFRPQGTKSLRKKYKFPAGAIVIGYVGRFTSEKLPLGQRISRILRSFKAGRPNTRVMIAGRLSKKYVKKTGGYIVAGLISNMSDFYRSCDVVVGTGRVALEAIACGKPVLAVGCSGFVGRVTVKNFNYAWRRNFGDHQNRRVKWTDRQLINDLNKIMQLKKNGKTQTHQVRNLMIRQFSSRSMTKKIARLYQKKQFNSGINNILCYV</sequence>
<proteinExistence type="predicted"/>
<dbReference type="CDD" id="cd03801">
    <property type="entry name" value="GT4_PimA-like"/>
    <property type="match status" value="1"/>
</dbReference>
<gene>
    <name evidence="3" type="primary">mshA_2</name>
    <name evidence="3" type="ORF">PAECIP111893_02078</name>
</gene>
<protein>
    <submittedName>
        <fullName evidence="3">D-inositol-3-phosphate glycosyltransferase</fullName>
        <ecNumber evidence="3">2.4.1.250</ecNumber>
    </submittedName>
</protein>
<name>A0ABM9C7C3_9BACL</name>
<dbReference type="Pfam" id="PF13439">
    <property type="entry name" value="Glyco_transf_4"/>
    <property type="match status" value="1"/>
</dbReference>
<evidence type="ECO:0000313" key="4">
    <source>
        <dbReference type="Proteomes" id="UP000838686"/>
    </source>
</evidence>
<feature type="domain" description="Glycosyltransferase subfamily 4-like N-terminal" evidence="2">
    <location>
        <begin position="31"/>
        <end position="170"/>
    </location>
</feature>
<dbReference type="EMBL" id="CAKMMF010000009">
    <property type="protein sequence ID" value="CAH1203813.1"/>
    <property type="molecule type" value="Genomic_DNA"/>
</dbReference>
<dbReference type="PANTHER" id="PTHR12526">
    <property type="entry name" value="GLYCOSYLTRANSFERASE"/>
    <property type="match status" value="1"/>
</dbReference>
<dbReference type="Pfam" id="PF00534">
    <property type="entry name" value="Glycos_transf_1"/>
    <property type="match status" value="1"/>
</dbReference>
<dbReference type="EC" id="2.4.1.250" evidence="3"/>
<reference evidence="3" key="1">
    <citation type="submission" date="2022-01" db="EMBL/GenBank/DDBJ databases">
        <authorList>
            <person name="Criscuolo A."/>
        </authorList>
    </citation>
    <scope>NUCLEOTIDE SEQUENCE</scope>
    <source>
        <strain evidence="3">CIP111893</strain>
    </source>
</reference>
<comment type="caution">
    <text evidence="3">The sequence shown here is derived from an EMBL/GenBank/DDBJ whole genome shotgun (WGS) entry which is preliminary data.</text>
</comment>
<keyword evidence="3" id="KW-0328">Glycosyltransferase</keyword>
<dbReference type="Gene3D" id="3.40.50.2000">
    <property type="entry name" value="Glycogen Phosphorylase B"/>
    <property type="match status" value="2"/>
</dbReference>
<accession>A0ABM9C7C3</accession>
<organism evidence="3 4">
    <name type="scientific">Paenibacillus plantiphilus</name>
    <dbReference type="NCBI Taxonomy" id="2905650"/>
    <lineage>
        <taxon>Bacteria</taxon>
        <taxon>Bacillati</taxon>
        <taxon>Bacillota</taxon>
        <taxon>Bacilli</taxon>
        <taxon>Bacillales</taxon>
        <taxon>Paenibacillaceae</taxon>
        <taxon>Paenibacillus</taxon>
    </lineage>
</organism>